<evidence type="ECO:0000313" key="2">
    <source>
        <dbReference type="Proteomes" id="UP000256429"/>
    </source>
</evidence>
<dbReference type="Pfam" id="PF13148">
    <property type="entry name" value="DUF3987"/>
    <property type="match status" value="1"/>
</dbReference>
<comment type="caution">
    <text evidence="1">The sequence shown here is derived from an EMBL/GenBank/DDBJ whole genome shotgun (WGS) entry which is preliminary data.</text>
</comment>
<proteinExistence type="predicted"/>
<dbReference type="AlphaFoldDB" id="A0A3D9RQF2"/>
<organism evidence="1 2">
    <name type="scientific">Lutibacter oceani</name>
    <dbReference type="NCBI Taxonomy" id="1853311"/>
    <lineage>
        <taxon>Bacteria</taxon>
        <taxon>Pseudomonadati</taxon>
        <taxon>Bacteroidota</taxon>
        <taxon>Flavobacteriia</taxon>
        <taxon>Flavobacteriales</taxon>
        <taxon>Flavobacteriaceae</taxon>
        <taxon>Lutibacter</taxon>
    </lineage>
</organism>
<accession>A0A3D9RQF2</accession>
<name>A0A3D9RQF2_9FLAO</name>
<reference evidence="1 2" key="1">
    <citation type="submission" date="2018-08" db="EMBL/GenBank/DDBJ databases">
        <title>Genomic Encyclopedia of Type Strains, Phase III (KMG-III): the genomes of soil and plant-associated and newly described type strains.</title>
        <authorList>
            <person name="Whitman W."/>
        </authorList>
    </citation>
    <scope>NUCLEOTIDE SEQUENCE [LARGE SCALE GENOMIC DNA]</scope>
    <source>
        <strain evidence="1 2">325-5</strain>
    </source>
</reference>
<dbReference type="InterPro" id="IPR025048">
    <property type="entry name" value="DUF3987"/>
</dbReference>
<dbReference type="Proteomes" id="UP000256429">
    <property type="component" value="Unassembled WGS sequence"/>
</dbReference>
<gene>
    <name evidence="1" type="ORF">BX611_1683</name>
</gene>
<dbReference type="RefSeq" id="WP_115880039.1">
    <property type="nucleotide sequence ID" value="NZ_QTTQ01000010.1"/>
</dbReference>
<evidence type="ECO:0000313" key="1">
    <source>
        <dbReference type="EMBL" id="REE82140.1"/>
    </source>
</evidence>
<protein>
    <submittedName>
        <fullName evidence="1">Uncharacterized protein DUF3987</fullName>
    </submittedName>
</protein>
<dbReference type="OrthoDB" id="1522635at2"/>
<sequence length="457" mass="52534">MDNSTNKNQGNEDKLPTFPDTLYPQLPQFLQDAVSHATSNQERDMLLLGAITSISSCIPKVYGIYDKDKVYSNLYLFVTAPASSGKGKLNKSRLIINKIHKSLRAEMESLNEDYKKDLAYYNKNKKNNSDLVRPKKPTEKMLFIPANNSSTGMFQLLNDNDEKGIIFETEGDTLTQAFKSDYGDYSDGFRKAFHHEPITYFRRTDREYVEIEKPKLSVVLSGTPGQVISLIPRAEDGLFSRFMFYYLVMKSEWINPYDKSDTEDLDLKYKKLGDNFFEFYKLLNDSDEIKISISDVQGEKSFEYFSKLQAKYENIDSDGFIANVRRLGLISFRLIMILTTLRIMEDGSDVPNERECSDIDYDSVLKMIPILTHHSRKVFFTLNKVEKPAGHKSSKEEFIEALPKTFSRKDYISIAKNKGIKDKTAEGYISKLVKDGILYKKSHNNYINTLFPEDGES</sequence>
<keyword evidence="2" id="KW-1185">Reference proteome</keyword>
<dbReference type="EMBL" id="QTTQ01000010">
    <property type="protein sequence ID" value="REE82140.1"/>
    <property type="molecule type" value="Genomic_DNA"/>
</dbReference>